<accession>A0A498M201</accession>
<organism evidence="2 3">
    <name type="scientific">Labeo rohita</name>
    <name type="common">Indian major carp</name>
    <name type="synonym">Cyprinus rohita</name>
    <dbReference type="NCBI Taxonomy" id="84645"/>
    <lineage>
        <taxon>Eukaryota</taxon>
        <taxon>Metazoa</taxon>
        <taxon>Chordata</taxon>
        <taxon>Craniata</taxon>
        <taxon>Vertebrata</taxon>
        <taxon>Euteleostomi</taxon>
        <taxon>Actinopterygii</taxon>
        <taxon>Neopterygii</taxon>
        <taxon>Teleostei</taxon>
        <taxon>Ostariophysi</taxon>
        <taxon>Cypriniformes</taxon>
        <taxon>Cyprinidae</taxon>
        <taxon>Labeoninae</taxon>
        <taxon>Labeonini</taxon>
        <taxon>Labeo</taxon>
    </lineage>
</organism>
<evidence type="ECO:0000313" key="3">
    <source>
        <dbReference type="Proteomes" id="UP000290572"/>
    </source>
</evidence>
<keyword evidence="1" id="KW-0472">Membrane</keyword>
<dbReference type="InterPro" id="IPR012337">
    <property type="entry name" value="RNaseH-like_sf"/>
</dbReference>
<comment type="caution">
    <text evidence="2">The sequence shown here is derived from an EMBL/GenBank/DDBJ whole genome shotgun (WGS) entry which is preliminary data.</text>
</comment>
<gene>
    <name evidence="2" type="ORF">ROHU_009024</name>
</gene>
<dbReference type="AlphaFoldDB" id="A0A498M201"/>
<dbReference type="EMBL" id="QBIY01012900">
    <property type="protein sequence ID" value="RXN14571.1"/>
    <property type="molecule type" value="Genomic_DNA"/>
</dbReference>
<feature type="transmembrane region" description="Helical" evidence="1">
    <location>
        <begin position="23"/>
        <end position="42"/>
    </location>
</feature>
<keyword evidence="3" id="KW-1185">Reference proteome</keyword>
<name>A0A498M201_LABRO</name>
<evidence type="ECO:0000256" key="1">
    <source>
        <dbReference type="SAM" id="Phobius"/>
    </source>
</evidence>
<dbReference type="SUPFAM" id="SSF53098">
    <property type="entry name" value="Ribonuclease H-like"/>
    <property type="match status" value="1"/>
</dbReference>
<dbReference type="Proteomes" id="UP000290572">
    <property type="component" value="Unassembled WGS sequence"/>
</dbReference>
<proteinExistence type="predicted"/>
<reference evidence="2 3" key="1">
    <citation type="submission" date="2018-03" db="EMBL/GenBank/DDBJ databases">
        <title>Draft genome sequence of Rohu Carp (Labeo rohita).</title>
        <authorList>
            <person name="Das P."/>
            <person name="Kushwaha B."/>
            <person name="Joshi C.G."/>
            <person name="Kumar D."/>
            <person name="Nagpure N.S."/>
            <person name="Sahoo L."/>
            <person name="Das S.P."/>
            <person name="Bit A."/>
            <person name="Patnaik S."/>
            <person name="Meher P.K."/>
            <person name="Jayasankar P."/>
            <person name="Koringa P.G."/>
            <person name="Patel N.V."/>
            <person name="Hinsu A.T."/>
            <person name="Kumar R."/>
            <person name="Pandey M."/>
            <person name="Agarwal S."/>
            <person name="Srivastava S."/>
            <person name="Singh M."/>
            <person name="Iquebal M.A."/>
            <person name="Jaiswal S."/>
            <person name="Angadi U.B."/>
            <person name="Kumar N."/>
            <person name="Raza M."/>
            <person name="Shah T.M."/>
            <person name="Rai A."/>
            <person name="Jena J.K."/>
        </authorList>
    </citation>
    <scope>NUCLEOTIDE SEQUENCE [LARGE SCALE GENOMIC DNA]</scope>
    <source>
        <strain evidence="2">DASCIFA01</strain>
        <tissue evidence="2">Testis</tissue>
    </source>
</reference>
<keyword evidence="1" id="KW-1133">Transmembrane helix</keyword>
<protein>
    <submittedName>
        <fullName evidence="2">Zinc finger BED domain-containing 4-like protein</fullName>
    </submittedName>
</protein>
<keyword evidence="1" id="KW-0812">Transmembrane</keyword>
<evidence type="ECO:0000313" key="2">
    <source>
        <dbReference type="EMBL" id="RXN14571.1"/>
    </source>
</evidence>
<sequence length="139" mass="16035">MACIAAVICKIIIFALDIFIKDFYMHQIIFTVLQIVSLYAIFPYQNRILCSGGGKKKSNMKRAMDIMGVRSLQDIQLEMNVEPKRLQQDIRTRWNSTYFVIESLLEQKRVLSAYAADHDPPTTLTANQWALLEKTKDMS</sequence>